<dbReference type="NCBIfam" id="NF033546">
    <property type="entry name" value="transpos_IS21"/>
    <property type="match status" value="1"/>
</dbReference>
<dbReference type="STRING" id="1108045.GORHZ_085_00100"/>
<accession>K6V2C8</accession>
<keyword evidence="5" id="KW-1185">Reference proteome</keyword>
<organism evidence="4 5">
    <name type="scientific">Gordonia rhizosphera NBRC 16068</name>
    <dbReference type="NCBI Taxonomy" id="1108045"/>
    <lineage>
        <taxon>Bacteria</taxon>
        <taxon>Bacillati</taxon>
        <taxon>Actinomycetota</taxon>
        <taxon>Actinomycetes</taxon>
        <taxon>Mycobacteriales</taxon>
        <taxon>Gordoniaceae</taxon>
        <taxon>Gordonia</taxon>
    </lineage>
</organism>
<comment type="similarity">
    <text evidence="1">Belongs to the transposase IS21/IS408/IS1162 family.</text>
</comment>
<proteinExistence type="inferred from homology"/>
<dbReference type="PROSITE" id="PS50994">
    <property type="entry name" value="INTEGRASE"/>
    <property type="match status" value="1"/>
</dbReference>
<feature type="compositionally biased region" description="Acidic residues" evidence="2">
    <location>
        <begin position="490"/>
        <end position="502"/>
    </location>
</feature>
<feature type="domain" description="Integrase catalytic" evidence="3">
    <location>
        <begin position="104"/>
        <end position="283"/>
    </location>
</feature>
<evidence type="ECO:0000259" key="3">
    <source>
        <dbReference type="PROSITE" id="PS50994"/>
    </source>
</evidence>
<dbReference type="InterPro" id="IPR054353">
    <property type="entry name" value="IstA-like_C"/>
</dbReference>
<dbReference type="eggNOG" id="COG4584">
    <property type="taxonomic scope" value="Bacteria"/>
</dbReference>
<name>K6V2C8_9ACTN</name>
<dbReference type="PANTHER" id="PTHR35004:SF8">
    <property type="entry name" value="TRANSPOSASE RV3428C-RELATED"/>
    <property type="match status" value="1"/>
</dbReference>
<protein>
    <submittedName>
        <fullName evidence="4">Transposase</fullName>
    </submittedName>
</protein>
<evidence type="ECO:0000256" key="1">
    <source>
        <dbReference type="ARBA" id="ARBA00009277"/>
    </source>
</evidence>
<comment type="caution">
    <text evidence="4">The sequence shown here is derived from an EMBL/GenBank/DDBJ whole genome shotgun (WGS) entry which is preliminary data.</text>
</comment>
<dbReference type="InterPro" id="IPR012337">
    <property type="entry name" value="RNaseH-like_sf"/>
</dbReference>
<dbReference type="Gene3D" id="3.30.420.10">
    <property type="entry name" value="Ribonuclease H-like superfamily/Ribonuclease H"/>
    <property type="match status" value="1"/>
</dbReference>
<evidence type="ECO:0000313" key="4">
    <source>
        <dbReference type="EMBL" id="GAB90143.1"/>
    </source>
</evidence>
<sequence length="502" mass="54896">MEILNAYDLTGSYRAAAELCGCSHHTVKRAVDERAAGLVPAVRRARLIDEFLPHIEGWVTDSNGKIGADKAHDKLVTLGYTGTERTTRRAVAEVKAQWRLGNTRVHRPWVTEPGLWVQYDFGDGPLVGGRKVVLLVAWLAWCRYRVVIALRDRTAPSVFAGLDRVFCILGGAPTYVLTDNEKTVTTGHIAGVPVRNRDAVSFGRFYGVTVLTCEPADPATKGGVENAVKLAKADIVPTDTNLLQAYESFADVVAACEQFMLEINDREHRITGRRPVEMLAAERPRLHPIPDLPHTAGLGVTRQVPKNTPMITFEHCQYSVPATLLGQSVWVRHHPGSDEVIVCALDDGGPLEVARHARATRGTPAIDDAHFPGHQPKTPGDYRIRARTAEEEAFLAIGEGAGLWLKEAAAVGTERMREKMRHAVSLAVLHSSADVDWALGHAAVHGRFATGDLDSVLTAKDLDPTRHHASETTSLAQGTKGWNMLGTNTIDDDELSDEEEQR</sequence>
<dbReference type="EMBL" id="BAHC01000085">
    <property type="protein sequence ID" value="GAB90143.1"/>
    <property type="molecule type" value="Genomic_DNA"/>
</dbReference>
<evidence type="ECO:0000256" key="2">
    <source>
        <dbReference type="SAM" id="MobiDB-lite"/>
    </source>
</evidence>
<evidence type="ECO:0000313" key="5">
    <source>
        <dbReference type="Proteomes" id="UP000008363"/>
    </source>
</evidence>
<dbReference type="Pfam" id="PF22483">
    <property type="entry name" value="Mu-transpos_C_2"/>
    <property type="match status" value="1"/>
</dbReference>
<reference evidence="4 5" key="1">
    <citation type="submission" date="2012-08" db="EMBL/GenBank/DDBJ databases">
        <title>Whole genome shotgun sequence of Gordonia rhizosphera NBRC 16068.</title>
        <authorList>
            <person name="Takarada H."/>
            <person name="Isaki S."/>
            <person name="Hosoyama A."/>
            <person name="Tsuchikane K."/>
            <person name="Katsumata H."/>
            <person name="Baba S."/>
            <person name="Ohji S."/>
            <person name="Yamazaki S."/>
            <person name="Fujita N."/>
        </authorList>
    </citation>
    <scope>NUCLEOTIDE SEQUENCE [LARGE SCALE GENOMIC DNA]</scope>
    <source>
        <strain evidence="4 5">NBRC 16068</strain>
    </source>
</reference>
<dbReference type="AlphaFoldDB" id="K6V2C8"/>
<dbReference type="GO" id="GO:0003676">
    <property type="term" value="F:nucleic acid binding"/>
    <property type="evidence" value="ECO:0007669"/>
    <property type="project" value="InterPro"/>
</dbReference>
<dbReference type="SUPFAM" id="SSF53098">
    <property type="entry name" value="Ribonuclease H-like"/>
    <property type="match status" value="1"/>
</dbReference>
<dbReference type="PANTHER" id="PTHR35004">
    <property type="entry name" value="TRANSPOSASE RV3428C-RELATED"/>
    <property type="match status" value="1"/>
</dbReference>
<dbReference type="InterPro" id="IPR001584">
    <property type="entry name" value="Integrase_cat-core"/>
</dbReference>
<feature type="region of interest" description="Disordered" evidence="2">
    <location>
        <begin position="465"/>
        <end position="502"/>
    </location>
</feature>
<gene>
    <name evidence="4" type="primary">istA</name>
    <name evidence="4" type="ORF">GORHZ_085_00100</name>
</gene>
<dbReference type="InterPro" id="IPR036397">
    <property type="entry name" value="RNaseH_sf"/>
</dbReference>
<dbReference type="Proteomes" id="UP000008363">
    <property type="component" value="Unassembled WGS sequence"/>
</dbReference>
<dbReference type="GO" id="GO:0015074">
    <property type="term" value="P:DNA integration"/>
    <property type="evidence" value="ECO:0007669"/>
    <property type="project" value="InterPro"/>
</dbReference>